<dbReference type="GO" id="GO:0003735">
    <property type="term" value="F:structural constituent of ribosome"/>
    <property type="evidence" value="ECO:0007669"/>
    <property type="project" value="InterPro"/>
</dbReference>
<evidence type="ECO:0000256" key="3">
    <source>
        <dbReference type="ARBA" id="ARBA00023274"/>
    </source>
</evidence>
<name>A0A955L1C2_9BACT</name>
<evidence type="ECO:0000256" key="2">
    <source>
        <dbReference type="ARBA" id="ARBA00022980"/>
    </source>
</evidence>
<dbReference type="AlphaFoldDB" id="A0A955L1C2"/>
<evidence type="ECO:0000313" key="8">
    <source>
        <dbReference type="Proteomes" id="UP000745577"/>
    </source>
</evidence>
<dbReference type="GO" id="GO:1990904">
    <property type="term" value="C:ribonucleoprotein complex"/>
    <property type="evidence" value="ECO:0007669"/>
    <property type="project" value="UniProtKB-KW"/>
</dbReference>
<dbReference type="GO" id="GO:0019843">
    <property type="term" value="F:rRNA binding"/>
    <property type="evidence" value="ECO:0007669"/>
    <property type="project" value="UniProtKB-UniRule"/>
</dbReference>
<dbReference type="SUPFAM" id="SSF141091">
    <property type="entry name" value="L21p-like"/>
    <property type="match status" value="1"/>
</dbReference>
<evidence type="ECO:0000256" key="6">
    <source>
        <dbReference type="RuleBase" id="RU000562"/>
    </source>
</evidence>
<evidence type="ECO:0000256" key="4">
    <source>
        <dbReference type="HAMAP-Rule" id="MF_01363"/>
    </source>
</evidence>
<proteinExistence type="inferred from homology"/>
<comment type="caution">
    <text evidence="7">The sequence shown here is derived from an EMBL/GenBank/DDBJ whole genome shotgun (WGS) entry which is preliminary data.</text>
</comment>
<dbReference type="EMBL" id="JAGQLL010000045">
    <property type="protein sequence ID" value="MCA9380285.1"/>
    <property type="molecule type" value="Genomic_DNA"/>
</dbReference>
<dbReference type="InterPro" id="IPR001787">
    <property type="entry name" value="Ribosomal_bL21"/>
</dbReference>
<dbReference type="PANTHER" id="PTHR21349">
    <property type="entry name" value="50S RIBOSOMAL PROTEIN L21"/>
    <property type="match status" value="1"/>
</dbReference>
<dbReference type="PROSITE" id="PS50889">
    <property type="entry name" value="S4"/>
    <property type="match status" value="1"/>
</dbReference>
<evidence type="ECO:0000256" key="1">
    <source>
        <dbReference type="ARBA" id="ARBA00008563"/>
    </source>
</evidence>
<keyword evidence="2 4" id="KW-0689">Ribosomal protein</keyword>
<dbReference type="PANTHER" id="PTHR21349:SF0">
    <property type="entry name" value="LARGE RIBOSOMAL SUBUNIT PROTEIN BL21M"/>
    <property type="match status" value="1"/>
</dbReference>
<dbReference type="NCBIfam" id="TIGR00061">
    <property type="entry name" value="L21"/>
    <property type="match status" value="1"/>
</dbReference>
<gene>
    <name evidence="4 7" type="primary">rplU</name>
    <name evidence="7" type="ORF">KC675_03860</name>
</gene>
<reference evidence="7" key="1">
    <citation type="submission" date="2020-04" db="EMBL/GenBank/DDBJ databases">
        <authorList>
            <person name="Zhang T."/>
        </authorList>
    </citation>
    <scope>NUCLEOTIDE SEQUENCE</scope>
    <source>
        <strain evidence="7">HKST-UBA15</strain>
    </source>
</reference>
<keyword evidence="4 5" id="KW-0694">RNA-binding</keyword>
<dbReference type="HAMAP" id="MF_01363">
    <property type="entry name" value="Ribosomal_bL21"/>
    <property type="match status" value="1"/>
</dbReference>
<comment type="similarity">
    <text evidence="1 4 6">Belongs to the bacterial ribosomal protein bL21 family.</text>
</comment>
<dbReference type="GO" id="GO:0005737">
    <property type="term" value="C:cytoplasm"/>
    <property type="evidence" value="ECO:0007669"/>
    <property type="project" value="UniProtKB-ARBA"/>
</dbReference>
<accession>A0A955L1C2</accession>
<evidence type="ECO:0000256" key="5">
    <source>
        <dbReference type="PROSITE-ProRule" id="PRU00182"/>
    </source>
</evidence>
<dbReference type="GO" id="GO:0006412">
    <property type="term" value="P:translation"/>
    <property type="evidence" value="ECO:0007669"/>
    <property type="project" value="UniProtKB-UniRule"/>
</dbReference>
<comment type="function">
    <text evidence="4 6">This protein binds to 23S rRNA in the presence of protein L20.</text>
</comment>
<reference evidence="7" key="2">
    <citation type="journal article" date="2021" name="Microbiome">
        <title>Successional dynamics and alternative stable states in a saline activated sludge microbial community over 9 years.</title>
        <authorList>
            <person name="Wang Y."/>
            <person name="Ye J."/>
            <person name="Ju F."/>
            <person name="Liu L."/>
            <person name="Boyd J.A."/>
            <person name="Deng Y."/>
            <person name="Parks D.H."/>
            <person name="Jiang X."/>
            <person name="Yin X."/>
            <person name="Woodcroft B.J."/>
            <person name="Tyson G.W."/>
            <person name="Hugenholtz P."/>
            <person name="Polz M.F."/>
            <person name="Zhang T."/>
        </authorList>
    </citation>
    <scope>NUCLEOTIDE SEQUENCE</scope>
    <source>
        <strain evidence="7">HKST-UBA15</strain>
    </source>
</reference>
<dbReference type="Proteomes" id="UP000745577">
    <property type="component" value="Unassembled WGS sequence"/>
</dbReference>
<comment type="subunit">
    <text evidence="4">Part of the 50S ribosomal subunit. Contacts protein L20.</text>
</comment>
<organism evidence="7 8">
    <name type="scientific">Candidatus Dojkabacteria bacterium</name>
    <dbReference type="NCBI Taxonomy" id="2099670"/>
    <lineage>
        <taxon>Bacteria</taxon>
        <taxon>Candidatus Dojkabacteria</taxon>
    </lineage>
</organism>
<protein>
    <recommendedName>
        <fullName evidence="4">Large ribosomal subunit protein bL21</fullName>
    </recommendedName>
</protein>
<evidence type="ECO:0000313" key="7">
    <source>
        <dbReference type="EMBL" id="MCA9380285.1"/>
    </source>
</evidence>
<keyword evidence="3 4" id="KW-0687">Ribonucleoprotein</keyword>
<dbReference type="InterPro" id="IPR028909">
    <property type="entry name" value="bL21-like"/>
</dbReference>
<sequence>MEKFAVIKVNNSQYKVSEGDVIEVDKLLGKAGDKLKFNEVLLLVEKEKTIVGKPIIKDSVVDVEIVEQFKGEKVESLTYKAKARTRRRFGSRKELTKLKILKIN</sequence>
<dbReference type="InterPro" id="IPR036164">
    <property type="entry name" value="bL21-like_sf"/>
</dbReference>
<keyword evidence="4 6" id="KW-0699">rRNA-binding</keyword>
<dbReference type="Pfam" id="PF00829">
    <property type="entry name" value="Ribosomal_L21p"/>
    <property type="match status" value="1"/>
</dbReference>
<dbReference type="GO" id="GO:0005840">
    <property type="term" value="C:ribosome"/>
    <property type="evidence" value="ECO:0007669"/>
    <property type="project" value="UniProtKB-KW"/>
</dbReference>